<sequence length="65" mass="7676">MVFFERNSRRQYELLIAETKNAELGESGSYFGYERVIYIDEINKNVALICLCLWQNLISRNQGRV</sequence>
<keyword evidence="2" id="KW-1185">Reference proteome</keyword>
<evidence type="ECO:0000313" key="2">
    <source>
        <dbReference type="Proteomes" id="UP000191988"/>
    </source>
</evidence>
<name>A0A1S7PEJ8_9HYPH</name>
<protein>
    <submittedName>
        <fullName evidence="1">Uncharacterized protein</fullName>
    </submittedName>
</protein>
<evidence type="ECO:0000313" key="1">
    <source>
        <dbReference type="EMBL" id="CUX20236.1"/>
    </source>
</evidence>
<proteinExistence type="predicted"/>
<reference evidence="2" key="1">
    <citation type="submission" date="2016-01" db="EMBL/GenBank/DDBJ databases">
        <authorList>
            <person name="Regsiter A."/>
            <person name="william w."/>
        </authorList>
    </citation>
    <scope>NUCLEOTIDE SEQUENCE [LARGE SCALE GENOMIC DNA]</scope>
    <source>
        <strain evidence="2">CFBP 6623</strain>
    </source>
</reference>
<accession>A0A1S7PEJ8</accession>
<gene>
    <name evidence="1" type="ORF">AGR3A_Cc250147</name>
</gene>
<dbReference type="AlphaFoldDB" id="A0A1S7PEJ8"/>
<organism evidence="1 2">
    <name type="scientific">Agrobacterium tomkonis CFBP 6623</name>
    <dbReference type="NCBI Taxonomy" id="1183432"/>
    <lineage>
        <taxon>Bacteria</taxon>
        <taxon>Pseudomonadati</taxon>
        <taxon>Pseudomonadota</taxon>
        <taxon>Alphaproteobacteria</taxon>
        <taxon>Hyphomicrobiales</taxon>
        <taxon>Rhizobiaceae</taxon>
        <taxon>Rhizobium/Agrobacterium group</taxon>
        <taxon>Agrobacterium</taxon>
        <taxon>Agrobacterium tumefaciens complex</taxon>
    </lineage>
</organism>
<dbReference type="Proteomes" id="UP000191988">
    <property type="component" value="Unassembled WGS sequence"/>
</dbReference>
<dbReference type="EMBL" id="FBWK01000018">
    <property type="protein sequence ID" value="CUX20236.1"/>
    <property type="molecule type" value="Genomic_DNA"/>
</dbReference>